<protein>
    <recommendedName>
        <fullName evidence="1">Protein kinase domain-containing protein</fullName>
    </recommendedName>
</protein>
<gene>
    <name evidence="2" type="ORF">WJX81_006835</name>
</gene>
<dbReference type="SUPFAM" id="SSF56112">
    <property type="entry name" value="Protein kinase-like (PK-like)"/>
    <property type="match status" value="1"/>
</dbReference>
<dbReference type="EMBL" id="JALJOU010000012">
    <property type="protein sequence ID" value="KAK9840817.1"/>
    <property type="molecule type" value="Genomic_DNA"/>
</dbReference>
<organism evidence="2 3">
    <name type="scientific">Elliptochloris bilobata</name>
    <dbReference type="NCBI Taxonomy" id="381761"/>
    <lineage>
        <taxon>Eukaryota</taxon>
        <taxon>Viridiplantae</taxon>
        <taxon>Chlorophyta</taxon>
        <taxon>core chlorophytes</taxon>
        <taxon>Trebouxiophyceae</taxon>
        <taxon>Trebouxiophyceae incertae sedis</taxon>
        <taxon>Elliptochloris clade</taxon>
        <taxon>Elliptochloris</taxon>
    </lineage>
</organism>
<dbReference type="InterPro" id="IPR011009">
    <property type="entry name" value="Kinase-like_dom_sf"/>
</dbReference>
<evidence type="ECO:0000259" key="1">
    <source>
        <dbReference type="PROSITE" id="PS50011"/>
    </source>
</evidence>
<dbReference type="GO" id="GO:0004672">
    <property type="term" value="F:protein kinase activity"/>
    <property type="evidence" value="ECO:0007669"/>
    <property type="project" value="InterPro"/>
</dbReference>
<dbReference type="GO" id="GO:0005524">
    <property type="term" value="F:ATP binding"/>
    <property type="evidence" value="ECO:0007669"/>
    <property type="project" value="InterPro"/>
</dbReference>
<sequence>MKLDDETDGEVIYVPDTFKAETGALLTEDLLVSKELAGGAQGVIYELNGPDGSETKKLLKVLKMKTVTAAIGAEVGLKREWLIGVRLNKLRGPDGELEGFMGTGAALMRRDGGVEGLVLEKVNGLPLDKRLWKDEKWADASYTMALLKQVFSSLDRAYLALGYVHRDMRISNIMEHRGSTPYIPKGYKKEDKKKKKNQKPVMLLRGDSRPRELVFKIIDNGHARLLGAGHILPEAALIEKIYRRFFKGKGDVWRLLQDLSDAIDGRTWASEAEEDVKLILALIETVTGVKLNAYFAPVSGNGDVAEGLSSQGFMWQRADGFGHAVRRFVIRIRAYLWPRQTQYTPRQALDFLEAQRPVVKARVEERRQEHRESYHGGGRTL</sequence>
<proteinExistence type="predicted"/>
<comment type="caution">
    <text evidence="2">The sequence shown here is derived from an EMBL/GenBank/DDBJ whole genome shotgun (WGS) entry which is preliminary data.</text>
</comment>
<dbReference type="Gene3D" id="1.10.510.10">
    <property type="entry name" value="Transferase(Phosphotransferase) domain 1"/>
    <property type="match status" value="1"/>
</dbReference>
<feature type="domain" description="Protein kinase" evidence="1">
    <location>
        <begin position="30"/>
        <end position="373"/>
    </location>
</feature>
<dbReference type="Proteomes" id="UP001445335">
    <property type="component" value="Unassembled WGS sequence"/>
</dbReference>
<dbReference type="InterPro" id="IPR000719">
    <property type="entry name" value="Prot_kinase_dom"/>
</dbReference>
<evidence type="ECO:0000313" key="2">
    <source>
        <dbReference type="EMBL" id="KAK9840817.1"/>
    </source>
</evidence>
<name>A0AAW1S4G2_9CHLO</name>
<keyword evidence="3" id="KW-1185">Reference proteome</keyword>
<dbReference type="PROSITE" id="PS50011">
    <property type="entry name" value="PROTEIN_KINASE_DOM"/>
    <property type="match status" value="1"/>
</dbReference>
<evidence type="ECO:0000313" key="3">
    <source>
        <dbReference type="Proteomes" id="UP001445335"/>
    </source>
</evidence>
<accession>A0AAW1S4G2</accession>
<reference evidence="2 3" key="1">
    <citation type="journal article" date="2024" name="Nat. Commun.">
        <title>Phylogenomics reveals the evolutionary origins of lichenization in chlorophyte algae.</title>
        <authorList>
            <person name="Puginier C."/>
            <person name="Libourel C."/>
            <person name="Otte J."/>
            <person name="Skaloud P."/>
            <person name="Haon M."/>
            <person name="Grisel S."/>
            <person name="Petersen M."/>
            <person name="Berrin J.G."/>
            <person name="Delaux P.M."/>
            <person name="Dal Grande F."/>
            <person name="Keller J."/>
        </authorList>
    </citation>
    <scope>NUCLEOTIDE SEQUENCE [LARGE SCALE GENOMIC DNA]</scope>
    <source>
        <strain evidence="2 3">SAG 245.80</strain>
    </source>
</reference>
<dbReference type="AlphaFoldDB" id="A0AAW1S4G2"/>